<evidence type="ECO:0000313" key="2">
    <source>
        <dbReference type="EMBL" id="RUT06241.1"/>
    </source>
</evidence>
<reference evidence="2" key="2">
    <citation type="journal article" date="2019" name="Genome Biol. Evol.">
        <title>Day and night: Metabolic profiles and evolutionary relationships of six axenic non-marine cyanobacteria.</title>
        <authorList>
            <person name="Will S.E."/>
            <person name="Henke P."/>
            <person name="Boedeker C."/>
            <person name="Huang S."/>
            <person name="Brinkmann H."/>
            <person name="Rohde M."/>
            <person name="Jarek M."/>
            <person name="Friedl T."/>
            <person name="Seufert S."/>
            <person name="Schumacher M."/>
            <person name="Overmann J."/>
            <person name="Neumann-Schaal M."/>
            <person name="Petersen J."/>
        </authorList>
    </citation>
    <scope>NUCLEOTIDE SEQUENCE [LARGE SCALE GENOMIC DNA]</scope>
    <source>
        <strain evidence="2">PCC 7102</strain>
    </source>
</reference>
<dbReference type="Proteomes" id="UP000271624">
    <property type="component" value="Unassembled WGS sequence"/>
</dbReference>
<sequence length="955" mass="108928">MGQPQRPIGAEQHIISLGRVLQSLREEDNIDVLIQTIITFVKEQFDYNLVWVALYDRLNHIVIGKGGFSPGNDNGYLNQRLVLSPGDLLEQVVIEQRPVGVADLRAEARAEVWQELAKKHQIQGTIILPIRYKDRCLGLLMLGSIRWGYLLPTDAKARLMMVLGELAAALHQYELDWQQKHTKRLEEPLLNLLQKLQASNNLMQRIEAVVKAVHEFTAPTRTHIYWYERDGRYFWRRFSSHSNGSTQKYDKNRTGIGSITVEELSDFYYALATNELVAIGEGRSSLKSHFTAQLMQRLQVRSLLAAPIICQKDLIGFLAIEAMEARIWKENDKSFVQGAAGLVSLVAPTEEMENTIEQIRGDADLTSEVAKGIYSERDFEQTLSNCAKKILERLGAMRFVLLYYNHDHSKYEILFQTQPQNRRPFNFDFERLREVDWLLLQRSDEAIAIENLEEDLRFFNWRSCLLEVGVRSLVITNCQGGNVPETLMLITHESKRAWTTRERELVQIVGQQVGVITRQWQLYFNGEQNTKIMQSFQESLRILEQAQGANTEASNKNLEIISLRQIAAVLNCPLVLMLSWAPNSQYAEIIPGLINDQEFAVSSEISVPILGEALIQWALGSEPMMLIKAEDLPKDTRKWLHGSSIGQILIAALHTDPAYKPTGVVVIADNIARRWSEQSLSAASMLISQLAWSRRFRQVSQTLLESKQELQQINWYKHRKFEENQRTANSLISQIKALGVPNNEFTQVRYQQILRQLESTYSSVTSLLEEEQWQLQFSKGKMPIASLLKRSLERVDKWLKEKKLWVGVHGLGQNTVDNTGNTELTLGKTNLNLSQYSLIVVGDVAKIELIINEILIAAVERSVPGGRIDFWCRRLEDNTLELSITDNGIINSQLLAELYQDTSTDVLVSSYIDNYPGLHLFISQNLVRQMGGELNFYQLPDGRVVSRLLLALAVK</sequence>
<feature type="domain" description="GAF" evidence="1">
    <location>
        <begin position="378"/>
        <end position="527"/>
    </location>
</feature>
<dbReference type="RefSeq" id="WP_127081895.1">
    <property type="nucleotide sequence ID" value="NZ_RSCL01000007.1"/>
</dbReference>
<name>A0A3S1CLV5_9CYAN</name>
<dbReference type="SUPFAM" id="SSF55874">
    <property type="entry name" value="ATPase domain of HSP90 chaperone/DNA topoisomerase II/histidine kinase"/>
    <property type="match status" value="1"/>
</dbReference>
<feature type="domain" description="GAF" evidence="1">
    <location>
        <begin position="201"/>
        <end position="357"/>
    </location>
</feature>
<dbReference type="Pfam" id="PF01590">
    <property type="entry name" value="GAF"/>
    <property type="match status" value="2"/>
</dbReference>
<dbReference type="InterPro" id="IPR003018">
    <property type="entry name" value="GAF"/>
</dbReference>
<reference evidence="2" key="1">
    <citation type="submission" date="2018-12" db="EMBL/GenBank/DDBJ databases">
        <authorList>
            <person name="Will S."/>
            <person name="Neumann-Schaal M."/>
            <person name="Henke P."/>
        </authorList>
    </citation>
    <scope>NUCLEOTIDE SEQUENCE</scope>
    <source>
        <strain evidence="2">PCC 7102</strain>
    </source>
</reference>
<comment type="caution">
    <text evidence="2">The sequence shown here is derived from an EMBL/GenBank/DDBJ whole genome shotgun (WGS) entry which is preliminary data.</text>
</comment>
<dbReference type="InterPro" id="IPR036890">
    <property type="entry name" value="HATPase_C_sf"/>
</dbReference>
<dbReference type="SUPFAM" id="SSF55781">
    <property type="entry name" value="GAF domain-like"/>
    <property type="match status" value="3"/>
</dbReference>
<dbReference type="SMART" id="SM00065">
    <property type="entry name" value="GAF"/>
    <property type="match status" value="3"/>
</dbReference>
<feature type="domain" description="GAF" evidence="1">
    <location>
        <begin position="29"/>
        <end position="180"/>
    </location>
</feature>
<dbReference type="InterPro" id="IPR029016">
    <property type="entry name" value="GAF-like_dom_sf"/>
</dbReference>
<evidence type="ECO:0000313" key="3">
    <source>
        <dbReference type="Proteomes" id="UP000271624"/>
    </source>
</evidence>
<dbReference type="Gene3D" id="3.30.565.10">
    <property type="entry name" value="Histidine kinase-like ATPase, C-terminal domain"/>
    <property type="match status" value="1"/>
</dbReference>
<evidence type="ECO:0000259" key="1">
    <source>
        <dbReference type="SMART" id="SM00065"/>
    </source>
</evidence>
<dbReference type="AlphaFoldDB" id="A0A3S1CLV5"/>
<proteinExistence type="predicted"/>
<dbReference type="EMBL" id="RSCL01000007">
    <property type="protein sequence ID" value="RUT06241.1"/>
    <property type="molecule type" value="Genomic_DNA"/>
</dbReference>
<gene>
    <name evidence="2" type="ORF">DSM106972_034470</name>
</gene>
<dbReference type="Gene3D" id="3.30.450.40">
    <property type="match status" value="3"/>
</dbReference>
<protein>
    <recommendedName>
        <fullName evidence="1">GAF domain-containing protein</fullName>
    </recommendedName>
</protein>
<dbReference type="OrthoDB" id="567987at2"/>
<keyword evidence="3" id="KW-1185">Reference proteome</keyword>
<accession>A0A3S1CLV5</accession>
<organism evidence="2 3">
    <name type="scientific">Dulcicalothrix desertica PCC 7102</name>
    <dbReference type="NCBI Taxonomy" id="232991"/>
    <lineage>
        <taxon>Bacteria</taxon>
        <taxon>Bacillati</taxon>
        <taxon>Cyanobacteriota</taxon>
        <taxon>Cyanophyceae</taxon>
        <taxon>Nostocales</taxon>
        <taxon>Calotrichaceae</taxon>
        <taxon>Dulcicalothrix</taxon>
    </lineage>
</organism>